<dbReference type="Proteomes" id="UP000305511">
    <property type="component" value="Unassembled WGS sequence"/>
</dbReference>
<name>A0A4U3LRZ3_ENTFL</name>
<sequence>MINKKVDKKHKQSCLFFLFNVRVLFFNNLFRKNIRTFGFKNEQKDENVLKYTFFLRILMK</sequence>
<evidence type="ECO:0000313" key="1">
    <source>
        <dbReference type="EMBL" id="TKK78725.1"/>
    </source>
</evidence>
<gene>
    <name evidence="1" type="ORF">EY666_12630</name>
</gene>
<comment type="caution">
    <text evidence="1">The sequence shown here is derived from an EMBL/GenBank/DDBJ whole genome shotgun (WGS) entry which is preliminary data.</text>
</comment>
<evidence type="ECO:0000313" key="2">
    <source>
        <dbReference type="Proteomes" id="UP000305511"/>
    </source>
</evidence>
<organism evidence="1 2">
    <name type="scientific">Enterococcus faecalis</name>
    <name type="common">Streptococcus faecalis</name>
    <dbReference type="NCBI Taxonomy" id="1351"/>
    <lineage>
        <taxon>Bacteria</taxon>
        <taxon>Bacillati</taxon>
        <taxon>Bacillota</taxon>
        <taxon>Bacilli</taxon>
        <taxon>Lactobacillales</taxon>
        <taxon>Enterococcaceae</taxon>
        <taxon>Enterococcus</taxon>
    </lineage>
</organism>
<dbReference type="AlphaFoldDB" id="A0A4U3LRZ3"/>
<dbReference type="EMBL" id="SIYF01000329">
    <property type="protein sequence ID" value="TKK78725.1"/>
    <property type="molecule type" value="Genomic_DNA"/>
</dbReference>
<proteinExistence type="predicted"/>
<protein>
    <submittedName>
        <fullName evidence="1">Uncharacterized protein</fullName>
    </submittedName>
</protein>
<reference evidence="1 2" key="1">
    <citation type="submission" date="2019-02" db="EMBL/GenBank/DDBJ databases">
        <title>Bacteria dissemination in different level of health care in South Africa: the effectiveness of infections prevention and control.</title>
        <authorList>
            <person name="Shobo C."/>
            <person name="Amoako D.G."/>
            <person name="Allam M."/>
            <person name="Ismail A."/>
            <person name="Bester L.A."/>
            <person name="Essack S.Y."/>
        </authorList>
    </citation>
    <scope>NUCLEOTIDE SEQUENCE [LARGE SCALE GENOMIC DNA]</scope>
    <source>
        <strain evidence="1 2">2SIL2</strain>
    </source>
</reference>
<accession>A0A4U3LRZ3</accession>